<organism evidence="2 3">
    <name type="scientific">Micromonospora parathelypteridis</name>
    <dbReference type="NCBI Taxonomy" id="1839617"/>
    <lineage>
        <taxon>Bacteria</taxon>
        <taxon>Bacillati</taxon>
        <taxon>Actinomycetota</taxon>
        <taxon>Actinomycetes</taxon>
        <taxon>Micromonosporales</taxon>
        <taxon>Micromonosporaceae</taxon>
        <taxon>Micromonospora</taxon>
    </lineage>
</organism>
<evidence type="ECO:0000313" key="2">
    <source>
        <dbReference type="EMBL" id="MBB5477702.1"/>
    </source>
</evidence>
<comment type="caution">
    <text evidence="2">The sequence shown here is derived from an EMBL/GenBank/DDBJ whole genome shotgun (WGS) entry which is preliminary data.</text>
</comment>
<dbReference type="AlphaFoldDB" id="A0A840VL74"/>
<feature type="region of interest" description="Disordered" evidence="1">
    <location>
        <begin position="137"/>
        <end position="170"/>
    </location>
</feature>
<evidence type="ECO:0000313" key="3">
    <source>
        <dbReference type="Proteomes" id="UP000586947"/>
    </source>
</evidence>
<name>A0A840VL74_9ACTN</name>
<reference evidence="2 3" key="1">
    <citation type="submission" date="2020-08" db="EMBL/GenBank/DDBJ databases">
        <title>Sequencing the genomes of 1000 actinobacteria strains.</title>
        <authorList>
            <person name="Klenk H.-P."/>
        </authorList>
    </citation>
    <scope>NUCLEOTIDE SEQUENCE [LARGE SCALE GENOMIC DNA]</scope>
    <source>
        <strain evidence="2 3">DSM 103125</strain>
    </source>
</reference>
<evidence type="ECO:0000256" key="1">
    <source>
        <dbReference type="SAM" id="MobiDB-lite"/>
    </source>
</evidence>
<dbReference type="Proteomes" id="UP000586947">
    <property type="component" value="Unassembled WGS sequence"/>
</dbReference>
<dbReference type="EMBL" id="JACHDP010000001">
    <property type="protein sequence ID" value="MBB5477702.1"/>
    <property type="molecule type" value="Genomic_DNA"/>
</dbReference>
<accession>A0A840VL74</accession>
<proteinExistence type="predicted"/>
<feature type="compositionally biased region" description="Basic and acidic residues" evidence="1">
    <location>
        <begin position="137"/>
        <end position="150"/>
    </location>
</feature>
<sequence>MGRVGAHRLVRLVGLGDPARRGLVPRRGASRLVVLTGPGRGPSATPTRAVPARPRPVRLDGRRFSGTRRVTGTARFSWPGAFGGATRLGRVGVPGRSGASRRCRAPRWLWVPPVAWHGRRFVGGQPLAGRRVEAGRHLETRRGGADGRHLDGRRRRGGQPGLGPASPVRGGRIGAGAFGGARVGLAAPLFQRRYGSLGGHHQPVAGRLGSTLRRQPGRRAHRRGASCGWFETGTANAVGLVRVVHAVGVVAVGVVAVGAGRRIEVTRQPDQGRRQVAMTGGRGAPAGRGVGLPAWRLVPGILTIGGSWPPTRRGRPPADGTARVVVLTRSVTVLSRGGGSGLPCFTHRALLGRPR</sequence>
<gene>
    <name evidence="2" type="ORF">HNR20_002207</name>
</gene>
<protein>
    <submittedName>
        <fullName evidence="2">Uncharacterized protein</fullName>
    </submittedName>
</protein>
<keyword evidence="3" id="KW-1185">Reference proteome</keyword>